<reference evidence="4" key="1">
    <citation type="submission" date="2021-04" db="EMBL/GenBank/DDBJ databases">
        <authorList>
            <consortium name="Molecular Ecology Group"/>
        </authorList>
    </citation>
    <scope>NUCLEOTIDE SEQUENCE</scope>
</reference>
<feature type="compositionally biased region" description="Basic and acidic residues" evidence="2">
    <location>
        <begin position="199"/>
        <end position="211"/>
    </location>
</feature>
<dbReference type="PANTHER" id="PTHR15904:SF17">
    <property type="entry name" value="RHO-GAP DOMAIN-CONTAINING PROTEIN"/>
    <property type="match status" value="1"/>
</dbReference>
<keyword evidence="5" id="KW-1185">Reference proteome</keyword>
<dbReference type="Pfam" id="PF26116">
    <property type="entry name" value="FAM13A"/>
    <property type="match status" value="1"/>
</dbReference>
<feature type="compositionally biased region" description="Basic and acidic residues" evidence="2">
    <location>
        <begin position="1"/>
        <end position="22"/>
    </location>
</feature>
<dbReference type="InterPro" id="IPR059029">
    <property type="entry name" value="FAM13A_dom"/>
</dbReference>
<name>A0A8S4A8M8_9EUPU</name>
<evidence type="ECO:0000313" key="4">
    <source>
        <dbReference type="EMBL" id="CAG5135336.1"/>
    </source>
</evidence>
<dbReference type="InterPro" id="IPR039102">
    <property type="entry name" value="FAM13"/>
</dbReference>
<gene>
    <name evidence="4" type="ORF">CUNI_LOCUS20894</name>
</gene>
<feature type="domain" description="FAM13A-like" evidence="3">
    <location>
        <begin position="220"/>
        <end position="289"/>
    </location>
</feature>
<proteinExistence type="inferred from homology"/>
<evidence type="ECO:0000256" key="2">
    <source>
        <dbReference type="SAM" id="MobiDB-lite"/>
    </source>
</evidence>
<comment type="similarity">
    <text evidence="1">Belongs to the FAM13 family.</text>
</comment>
<dbReference type="Proteomes" id="UP000678393">
    <property type="component" value="Unassembled WGS sequence"/>
</dbReference>
<dbReference type="PANTHER" id="PTHR15904">
    <property type="entry name" value="FAM13"/>
    <property type="match status" value="1"/>
</dbReference>
<sequence length="293" mass="33851">MNELSKVRKDLKRLKEETEKGNRSRHNSGASSSGVEMSPPVIPSVATTLDFILKCLKDKRQDSGRPEEVTLMSRDQVQEEKLAVQRALLHFEGLHGRPTSREEKEIMRPLYDRYRSVKRMLIKPMSPRNSLELQTVPEDQMMEIPRSFNRDPVRVPTADLENDAGSNDFGFVTQDLMVVRELDFPTAQDKGLQQAGGGGKDDGSITSEDGRGDVRLHEMSLSELHVEIETSRGQKKKLRRILRQYEEDFFLKNGRKVQKEDRYPLQTEYSEYKKVKARLRLLEALILKHYNHE</sequence>
<evidence type="ECO:0000259" key="3">
    <source>
        <dbReference type="Pfam" id="PF26116"/>
    </source>
</evidence>
<feature type="region of interest" description="Disordered" evidence="2">
    <location>
        <begin position="1"/>
        <end position="39"/>
    </location>
</feature>
<protein>
    <recommendedName>
        <fullName evidence="3">FAM13A-like domain-containing protein</fullName>
    </recommendedName>
</protein>
<accession>A0A8S4A8M8</accession>
<dbReference type="AlphaFoldDB" id="A0A8S4A8M8"/>
<dbReference type="OrthoDB" id="185175at2759"/>
<evidence type="ECO:0000313" key="5">
    <source>
        <dbReference type="Proteomes" id="UP000678393"/>
    </source>
</evidence>
<comment type="caution">
    <text evidence="4">The sequence shown here is derived from an EMBL/GenBank/DDBJ whole genome shotgun (WGS) entry which is preliminary data.</text>
</comment>
<organism evidence="4 5">
    <name type="scientific">Candidula unifasciata</name>
    <dbReference type="NCBI Taxonomy" id="100452"/>
    <lineage>
        <taxon>Eukaryota</taxon>
        <taxon>Metazoa</taxon>
        <taxon>Spiralia</taxon>
        <taxon>Lophotrochozoa</taxon>
        <taxon>Mollusca</taxon>
        <taxon>Gastropoda</taxon>
        <taxon>Heterobranchia</taxon>
        <taxon>Euthyneura</taxon>
        <taxon>Panpulmonata</taxon>
        <taxon>Eupulmonata</taxon>
        <taxon>Stylommatophora</taxon>
        <taxon>Helicina</taxon>
        <taxon>Helicoidea</taxon>
        <taxon>Geomitridae</taxon>
        <taxon>Candidula</taxon>
    </lineage>
</organism>
<feature type="region of interest" description="Disordered" evidence="2">
    <location>
        <begin position="188"/>
        <end position="211"/>
    </location>
</feature>
<evidence type="ECO:0000256" key="1">
    <source>
        <dbReference type="ARBA" id="ARBA00007549"/>
    </source>
</evidence>
<dbReference type="EMBL" id="CAJHNH020008201">
    <property type="protein sequence ID" value="CAG5135336.1"/>
    <property type="molecule type" value="Genomic_DNA"/>
</dbReference>